<dbReference type="EMBL" id="CAJVPQ010003720">
    <property type="protein sequence ID" value="CAG8635693.1"/>
    <property type="molecule type" value="Genomic_DNA"/>
</dbReference>
<dbReference type="Proteomes" id="UP000789570">
    <property type="component" value="Unassembled WGS sequence"/>
</dbReference>
<feature type="compositionally biased region" description="Low complexity" evidence="1">
    <location>
        <begin position="282"/>
        <end position="309"/>
    </location>
</feature>
<proteinExistence type="predicted"/>
<protein>
    <submittedName>
        <fullName evidence="2">1870_t:CDS:1</fullName>
    </submittedName>
</protein>
<comment type="caution">
    <text evidence="2">The sequence shown here is derived from an EMBL/GenBank/DDBJ whole genome shotgun (WGS) entry which is preliminary data.</text>
</comment>
<evidence type="ECO:0000313" key="3">
    <source>
        <dbReference type="Proteomes" id="UP000789570"/>
    </source>
</evidence>
<keyword evidence="3" id="KW-1185">Reference proteome</keyword>
<feature type="region of interest" description="Disordered" evidence="1">
    <location>
        <begin position="273"/>
        <end position="313"/>
    </location>
</feature>
<reference evidence="2" key="1">
    <citation type="submission" date="2021-06" db="EMBL/GenBank/DDBJ databases">
        <authorList>
            <person name="Kallberg Y."/>
            <person name="Tangrot J."/>
            <person name="Rosling A."/>
        </authorList>
    </citation>
    <scope>NUCLEOTIDE SEQUENCE</scope>
    <source>
        <strain evidence="2">UK204</strain>
    </source>
</reference>
<gene>
    <name evidence="2" type="ORF">FCALED_LOCUS10300</name>
</gene>
<dbReference type="AlphaFoldDB" id="A0A9N9DGQ8"/>
<evidence type="ECO:0000256" key="1">
    <source>
        <dbReference type="SAM" id="MobiDB-lite"/>
    </source>
</evidence>
<accession>A0A9N9DGQ8</accession>
<name>A0A9N9DGQ8_9GLOM</name>
<evidence type="ECO:0000313" key="2">
    <source>
        <dbReference type="EMBL" id="CAG8635693.1"/>
    </source>
</evidence>
<organism evidence="2 3">
    <name type="scientific">Funneliformis caledonium</name>
    <dbReference type="NCBI Taxonomy" id="1117310"/>
    <lineage>
        <taxon>Eukaryota</taxon>
        <taxon>Fungi</taxon>
        <taxon>Fungi incertae sedis</taxon>
        <taxon>Mucoromycota</taxon>
        <taxon>Glomeromycotina</taxon>
        <taxon>Glomeromycetes</taxon>
        <taxon>Glomerales</taxon>
        <taxon>Glomeraceae</taxon>
        <taxon>Funneliformis</taxon>
    </lineage>
</organism>
<sequence length="574" mass="66532">MTAVLRSVKFLNFTAPTSENTHSYFNKVPSQYWQLKHYLSFCLKNDEVILPWSTVYDAWQTSLNFISKNCNKRFPGCVSSFCTELCNICNTYEGSVVLENCEKFYEEFYQRSIDLQFAERLRLLEFTIFSEHNLTKYLRKSDKKRIGEDNEEPSSFSEKRIRREEYNVDNYVLKDHTAISFSDEESETEEISQPVTEQEENSPFNTWILTTGKNVSQVLEDFRSKIPKPKAYLYPAFFGILDLSGEDTEVKKLFTDDEWSEMKNDFSKTVEFKDIKDNNKPEGANNSGGENTTTTSDTNKNTTTNTSNEAKQRSQEEMLYDLFDKIQEAIRKKPDDLITAIEKCTIEGNPKINSIRRLIQTYAYNLERLQTSITKAIGEIQSIASAFITNSMKKPTDRSLIGQKCDFRVTSDGFEMVIGLRSGGLPEACKSKKLDDKIDLMVAMRDVLLQEAIENNGVECIDFKQLYTIGVHSYGFFYNVYAMDWKSRGLWRLGLLKKTKLPQSNLQLLIIEKLVVTLLRIESTLNHIETIRNDLVMKASRLHRKGRTSIILKQYAVCEQRVRRIRILKDLYKD</sequence>
<dbReference type="OrthoDB" id="2428620at2759"/>